<sequence>MAQYGVVEFEAMLQFIESFLIAFNVHQHVMCLMNLLDRISHLATTPVFQTVDLAVVAGDLVAVTLDHRGHLLALIRVYDKHDFIMTHAKLLLVKALRA</sequence>
<evidence type="ECO:0000313" key="1">
    <source>
        <dbReference type="EMBL" id="OIQ67348.1"/>
    </source>
</evidence>
<name>A0A1J5PII4_9ZZZZ</name>
<organism evidence="1">
    <name type="scientific">mine drainage metagenome</name>
    <dbReference type="NCBI Taxonomy" id="410659"/>
    <lineage>
        <taxon>unclassified sequences</taxon>
        <taxon>metagenomes</taxon>
        <taxon>ecological metagenomes</taxon>
    </lineage>
</organism>
<proteinExistence type="predicted"/>
<dbReference type="AlphaFoldDB" id="A0A1J5PII4"/>
<protein>
    <submittedName>
        <fullName evidence="1">Uncharacterized protein</fullName>
    </submittedName>
</protein>
<reference evidence="1" key="1">
    <citation type="submission" date="2016-10" db="EMBL/GenBank/DDBJ databases">
        <title>Sequence of Gallionella enrichment culture.</title>
        <authorList>
            <person name="Poehlein A."/>
            <person name="Muehling M."/>
            <person name="Daniel R."/>
        </authorList>
    </citation>
    <scope>NUCLEOTIDE SEQUENCE</scope>
</reference>
<accession>A0A1J5PII4</accession>
<dbReference type="EMBL" id="MLJW01005984">
    <property type="protein sequence ID" value="OIQ67348.1"/>
    <property type="molecule type" value="Genomic_DNA"/>
</dbReference>
<gene>
    <name evidence="1" type="ORF">GALL_510720</name>
</gene>
<comment type="caution">
    <text evidence="1">The sequence shown here is derived from an EMBL/GenBank/DDBJ whole genome shotgun (WGS) entry which is preliminary data.</text>
</comment>